<gene>
    <name evidence="13" type="primary">thrS</name>
    <name evidence="16" type="ORF">FB547_108156</name>
</gene>
<dbReference type="EMBL" id="VIVL01000008">
    <property type="protein sequence ID" value="TWD78099.1"/>
    <property type="molecule type" value="Genomic_DNA"/>
</dbReference>
<dbReference type="SUPFAM" id="SSF55186">
    <property type="entry name" value="ThrRS/AlaRS common domain"/>
    <property type="match status" value="1"/>
</dbReference>
<dbReference type="SUPFAM" id="SSF52954">
    <property type="entry name" value="Class II aaRS ABD-related"/>
    <property type="match status" value="1"/>
</dbReference>
<dbReference type="CDD" id="cd01667">
    <property type="entry name" value="TGS_ThrRS"/>
    <property type="match status" value="1"/>
</dbReference>
<dbReference type="GO" id="GO:0005829">
    <property type="term" value="C:cytosol"/>
    <property type="evidence" value="ECO:0007669"/>
    <property type="project" value="TreeGrafter"/>
</dbReference>
<sequence>MIQITLPDNSRREFPGPVSVAEVAQSIGPGLAKMTVAGKVDGKLVDASDVIDHDARLQIITPRDDEGLEIIRHSTAHLVGHAVKQLYPTAKMVIGPVIEEGFYYDISYERPFTPEDMAAIEARMRELIAQDYDVVKKMTPRAEVIEVFKSRGEDYKLRLVEDMPDEQAMGLYYHQEYVDMCRGPHVPNTRFLKVFKLTKLAGAYWRGDAKNEQLQRIYGTAWADKKQLDQYIQRIEEAEKRDHRKLGKELDLFHIDEVAPGVVFWHPKGWAVWQAVEQYMRGIYRDTGYWEVKGPQILDKSLWEKTGHWQNYRDNMFTTESEKREYALKPMNCPGHVLIFKSDLRSYRDLPLRYGEFGQCHRNEPSGALHGIMRVRGFTQDDGHIFCTEDQILEECVAYTAQLQKVYADFGFTDILYKVATRPDNRVGSDELWDKAEHAVMEALRRSGVDFIISPGDGAFYGPKIEYTLKDALGRQWQCGTMQVDFNTAERLGGEYVTETSGRAHPVMLHRAIVGSLERFIGMLIEHHAGALPAWLAPVQVAVLNISEGQADYAASVAKTLQNQGLRVQLDLHNEKITYKIRKHSLQKLPYILVVGDKEKEAGAVAVRARGNQDLGAMSLESFVQRLVQDVADKR</sequence>
<dbReference type="InterPro" id="IPR006195">
    <property type="entry name" value="aa-tRNA-synth_II"/>
</dbReference>
<dbReference type="InterPro" id="IPR004095">
    <property type="entry name" value="TGS"/>
</dbReference>
<dbReference type="InterPro" id="IPR047246">
    <property type="entry name" value="ThrRS_anticodon"/>
</dbReference>
<keyword evidence="6 13" id="KW-0547">Nucleotide-binding</keyword>
<dbReference type="GO" id="GO:0006435">
    <property type="term" value="P:threonyl-tRNA aminoacylation"/>
    <property type="evidence" value="ECO:0007669"/>
    <property type="project" value="UniProtKB-UniRule"/>
</dbReference>
<dbReference type="Pfam" id="PF02824">
    <property type="entry name" value="TGS"/>
    <property type="match status" value="1"/>
</dbReference>
<dbReference type="Gene3D" id="3.30.980.10">
    <property type="entry name" value="Threonyl-trna Synthetase, Chain A, domain 2"/>
    <property type="match status" value="1"/>
</dbReference>
<comment type="catalytic activity">
    <reaction evidence="12 13">
        <text>tRNA(Thr) + L-threonine + ATP = L-threonyl-tRNA(Thr) + AMP + diphosphate + H(+)</text>
        <dbReference type="Rhea" id="RHEA:24624"/>
        <dbReference type="Rhea" id="RHEA-COMP:9670"/>
        <dbReference type="Rhea" id="RHEA-COMP:9704"/>
        <dbReference type="ChEBI" id="CHEBI:15378"/>
        <dbReference type="ChEBI" id="CHEBI:30616"/>
        <dbReference type="ChEBI" id="CHEBI:33019"/>
        <dbReference type="ChEBI" id="CHEBI:57926"/>
        <dbReference type="ChEBI" id="CHEBI:78442"/>
        <dbReference type="ChEBI" id="CHEBI:78534"/>
        <dbReference type="ChEBI" id="CHEBI:456215"/>
        <dbReference type="EC" id="6.1.1.3"/>
    </reaction>
</comment>
<comment type="cofactor">
    <cofactor evidence="13">
        <name>Zn(2+)</name>
        <dbReference type="ChEBI" id="CHEBI:29105"/>
    </cofactor>
    <text evidence="13">Binds 1 zinc ion per subunit.</text>
</comment>
<keyword evidence="10 13" id="KW-0648">Protein biosynthesis</keyword>
<dbReference type="FunFam" id="3.10.20.30:FF:000005">
    <property type="entry name" value="Threonine--tRNA ligase"/>
    <property type="match status" value="1"/>
</dbReference>
<evidence type="ECO:0000256" key="8">
    <source>
        <dbReference type="ARBA" id="ARBA00022840"/>
    </source>
</evidence>
<keyword evidence="7 13" id="KW-0862">Zinc</keyword>
<protein>
    <recommendedName>
        <fullName evidence="13">Threonine--tRNA ligase</fullName>
        <ecNumber evidence="13">6.1.1.3</ecNumber>
    </recommendedName>
    <alternativeName>
        <fullName evidence="13">Threonyl-tRNA synthetase</fullName>
        <shortName evidence="13">ThrRS</shortName>
    </alternativeName>
</protein>
<dbReference type="CDD" id="cd00771">
    <property type="entry name" value="ThrRS_core"/>
    <property type="match status" value="1"/>
</dbReference>
<dbReference type="Proteomes" id="UP000319722">
    <property type="component" value="Unassembled WGS sequence"/>
</dbReference>
<dbReference type="InterPro" id="IPR002320">
    <property type="entry name" value="Thr-tRNA-ligase_IIa"/>
</dbReference>
<keyword evidence="8 13" id="KW-0067">ATP-binding</keyword>
<dbReference type="GO" id="GO:0005524">
    <property type="term" value="F:ATP binding"/>
    <property type="evidence" value="ECO:0007669"/>
    <property type="project" value="UniProtKB-UniRule"/>
</dbReference>
<dbReference type="SMART" id="SM00863">
    <property type="entry name" value="tRNA_SAD"/>
    <property type="match status" value="1"/>
</dbReference>
<comment type="similarity">
    <text evidence="1 13">Belongs to the class-II aminoacyl-tRNA synthetase family.</text>
</comment>
<keyword evidence="4 13" id="KW-0436">Ligase</keyword>
<dbReference type="Pfam" id="PF03129">
    <property type="entry name" value="HGTP_anticodon"/>
    <property type="match status" value="1"/>
</dbReference>
<name>A0A561BGV5_9BURK</name>
<dbReference type="Gene3D" id="3.30.930.10">
    <property type="entry name" value="Bira Bifunctional Protein, Domain 2"/>
    <property type="match status" value="1"/>
</dbReference>
<feature type="binding site" evidence="13">
    <location>
        <position position="333"/>
    </location>
    <ligand>
        <name>Zn(2+)</name>
        <dbReference type="ChEBI" id="CHEBI:29105"/>
        <note>catalytic</note>
    </ligand>
</feature>
<dbReference type="FunFam" id="3.30.54.20:FF:000002">
    <property type="entry name" value="Threonine--tRNA ligase"/>
    <property type="match status" value="1"/>
</dbReference>
<dbReference type="CDD" id="cd00860">
    <property type="entry name" value="ThrRS_anticodon"/>
    <property type="match status" value="1"/>
</dbReference>
<dbReference type="FunFam" id="3.30.980.10:FF:000005">
    <property type="entry name" value="Threonyl-tRNA synthetase, mitochondrial"/>
    <property type="match status" value="1"/>
</dbReference>
<dbReference type="InterPro" id="IPR002314">
    <property type="entry name" value="aa-tRNA-synt_IIb"/>
</dbReference>
<feature type="binding site" evidence="13">
    <location>
        <position position="510"/>
    </location>
    <ligand>
        <name>Zn(2+)</name>
        <dbReference type="ChEBI" id="CHEBI:29105"/>
        <note>catalytic</note>
    </ligand>
</feature>
<organism evidence="16 17">
    <name type="scientific">Variovorax beijingensis</name>
    <dbReference type="NCBI Taxonomy" id="2496117"/>
    <lineage>
        <taxon>Bacteria</taxon>
        <taxon>Pseudomonadati</taxon>
        <taxon>Pseudomonadota</taxon>
        <taxon>Betaproteobacteria</taxon>
        <taxon>Burkholderiales</taxon>
        <taxon>Comamonadaceae</taxon>
        <taxon>Variovorax</taxon>
    </lineage>
</organism>
<evidence type="ECO:0000256" key="9">
    <source>
        <dbReference type="ARBA" id="ARBA00022884"/>
    </source>
</evidence>
<dbReference type="InterPro" id="IPR012947">
    <property type="entry name" value="tRNA_SAD"/>
</dbReference>
<dbReference type="SUPFAM" id="SSF55681">
    <property type="entry name" value="Class II aaRS and biotin synthetases"/>
    <property type="match status" value="1"/>
</dbReference>
<evidence type="ECO:0000256" key="7">
    <source>
        <dbReference type="ARBA" id="ARBA00022833"/>
    </source>
</evidence>
<keyword evidence="3 13" id="KW-0820">tRNA-binding</keyword>
<dbReference type="InterPro" id="IPR036621">
    <property type="entry name" value="Anticodon-bd_dom_sf"/>
</dbReference>
<dbReference type="InterPro" id="IPR018163">
    <property type="entry name" value="Thr/Ala-tRNA-synth_IIc_edit"/>
</dbReference>
<dbReference type="AlphaFoldDB" id="A0A561BGV5"/>
<feature type="domain" description="Aminoacyl-transfer RNA synthetases class-II family profile" evidence="14">
    <location>
        <begin position="256"/>
        <end position="533"/>
    </location>
</feature>
<dbReference type="Pfam" id="PF07973">
    <property type="entry name" value="tRNA_SAD"/>
    <property type="match status" value="1"/>
</dbReference>
<comment type="subunit">
    <text evidence="13">Homodimer.</text>
</comment>
<dbReference type="SUPFAM" id="SSF81271">
    <property type="entry name" value="TGS-like"/>
    <property type="match status" value="1"/>
</dbReference>
<dbReference type="InterPro" id="IPR033728">
    <property type="entry name" value="ThrRS_core"/>
</dbReference>
<dbReference type="GO" id="GO:0004829">
    <property type="term" value="F:threonine-tRNA ligase activity"/>
    <property type="evidence" value="ECO:0007669"/>
    <property type="project" value="UniProtKB-UniRule"/>
</dbReference>
<dbReference type="PROSITE" id="PS51880">
    <property type="entry name" value="TGS"/>
    <property type="match status" value="1"/>
</dbReference>
<keyword evidence="5 13" id="KW-0479">Metal-binding</keyword>
<accession>A0A561BGV5</accession>
<feature type="region of interest" description="Catalytic" evidence="13">
    <location>
        <begin position="242"/>
        <end position="533"/>
    </location>
</feature>
<evidence type="ECO:0000313" key="16">
    <source>
        <dbReference type="EMBL" id="TWD78099.1"/>
    </source>
</evidence>
<dbReference type="HAMAP" id="MF_00184">
    <property type="entry name" value="Thr_tRNA_synth"/>
    <property type="match status" value="1"/>
</dbReference>
<evidence type="ECO:0000256" key="5">
    <source>
        <dbReference type="ARBA" id="ARBA00022723"/>
    </source>
</evidence>
<dbReference type="PANTHER" id="PTHR11451:SF44">
    <property type="entry name" value="THREONINE--TRNA LIGASE, CHLOROPLASTIC_MITOCHONDRIAL 2"/>
    <property type="match status" value="1"/>
</dbReference>
<keyword evidence="2 13" id="KW-0963">Cytoplasm</keyword>
<dbReference type="OrthoDB" id="9802304at2"/>
<dbReference type="FunFam" id="3.30.930.10:FF:000002">
    <property type="entry name" value="Threonine--tRNA ligase"/>
    <property type="match status" value="1"/>
</dbReference>
<dbReference type="NCBIfam" id="TIGR00418">
    <property type="entry name" value="thrS"/>
    <property type="match status" value="1"/>
</dbReference>
<dbReference type="InterPro" id="IPR045864">
    <property type="entry name" value="aa-tRNA-synth_II/BPL/LPL"/>
</dbReference>
<evidence type="ECO:0000256" key="13">
    <source>
        <dbReference type="HAMAP-Rule" id="MF_00184"/>
    </source>
</evidence>
<dbReference type="PRINTS" id="PR01047">
    <property type="entry name" value="TRNASYNTHTHR"/>
</dbReference>
<comment type="subcellular location">
    <subcellularLocation>
        <location evidence="13">Cytoplasm</location>
    </subcellularLocation>
</comment>
<evidence type="ECO:0000256" key="2">
    <source>
        <dbReference type="ARBA" id="ARBA00022490"/>
    </source>
</evidence>
<dbReference type="EC" id="6.1.1.3" evidence="13"/>
<evidence type="ECO:0000256" key="4">
    <source>
        <dbReference type="ARBA" id="ARBA00022598"/>
    </source>
</evidence>
<reference evidence="16 17" key="1">
    <citation type="submission" date="2019-06" db="EMBL/GenBank/DDBJ databases">
        <title>Sorghum-associated microbial communities from plants grown in Nebraska, USA.</title>
        <authorList>
            <person name="Schachtman D."/>
        </authorList>
    </citation>
    <scope>NUCLEOTIDE SEQUENCE [LARGE SCALE GENOMIC DNA]</scope>
    <source>
        <strain evidence="16 17">T529</strain>
    </source>
</reference>
<keyword evidence="11 13" id="KW-0030">Aminoacyl-tRNA synthetase</keyword>
<dbReference type="InterPro" id="IPR012676">
    <property type="entry name" value="TGS-like"/>
</dbReference>
<dbReference type="Gene3D" id="3.30.54.20">
    <property type="match status" value="1"/>
</dbReference>
<keyword evidence="9 13" id="KW-0694">RNA-binding</keyword>
<feature type="binding site" evidence="13">
    <location>
        <position position="384"/>
    </location>
    <ligand>
        <name>Zn(2+)</name>
        <dbReference type="ChEBI" id="CHEBI:29105"/>
        <note>catalytic</note>
    </ligand>
</feature>
<evidence type="ECO:0000259" key="15">
    <source>
        <dbReference type="PROSITE" id="PS51880"/>
    </source>
</evidence>
<dbReference type="PROSITE" id="PS50862">
    <property type="entry name" value="AA_TRNA_LIGASE_II"/>
    <property type="match status" value="1"/>
</dbReference>
<evidence type="ECO:0000256" key="1">
    <source>
        <dbReference type="ARBA" id="ARBA00008226"/>
    </source>
</evidence>
<evidence type="ECO:0000256" key="6">
    <source>
        <dbReference type="ARBA" id="ARBA00022741"/>
    </source>
</evidence>
<evidence type="ECO:0000259" key="14">
    <source>
        <dbReference type="PROSITE" id="PS50862"/>
    </source>
</evidence>
<evidence type="ECO:0000256" key="11">
    <source>
        <dbReference type="ARBA" id="ARBA00023146"/>
    </source>
</evidence>
<dbReference type="PANTHER" id="PTHR11451">
    <property type="entry name" value="THREONINE-TRNA LIGASE"/>
    <property type="match status" value="1"/>
</dbReference>
<dbReference type="InterPro" id="IPR004154">
    <property type="entry name" value="Anticodon-bd"/>
</dbReference>
<proteinExistence type="inferred from homology"/>
<evidence type="ECO:0000256" key="12">
    <source>
        <dbReference type="ARBA" id="ARBA00049515"/>
    </source>
</evidence>
<dbReference type="Gene3D" id="3.40.50.800">
    <property type="entry name" value="Anticodon-binding domain"/>
    <property type="match status" value="1"/>
</dbReference>
<dbReference type="InterPro" id="IPR012675">
    <property type="entry name" value="Beta-grasp_dom_sf"/>
</dbReference>
<evidence type="ECO:0000256" key="10">
    <source>
        <dbReference type="ARBA" id="ARBA00022917"/>
    </source>
</evidence>
<dbReference type="RefSeq" id="WP_145745863.1">
    <property type="nucleotide sequence ID" value="NZ_VIVL01000008.1"/>
</dbReference>
<evidence type="ECO:0000313" key="17">
    <source>
        <dbReference type="Proteomes" id="UP000319722"/>
    </source>
</evidence>
<dbReference type="FunFam" id="3.40.50.800:FF:000001">
    <property type="entry name" value="Threonine--tRNA ligase"/>
    <property type="match status" value="1"/>
</dbReference>
<comment type="caution">
    <text evidence="16">The sequence shown here is derived from an EMBL/GenBank/DDBJ whole genome shotgun (WGS) entry which is preliminary data.</text>
</comment>
<dbReference type="Pfam" id="PF00587">
    <property type="entry name" value="tRNA-synt_2b"/>
    <property type="match status" value="1"/>
</dbReference>
<dbReference type="GO" id="GO:0046872">
    <property type="term" value="F:metal ion binding"/>
    <property type="evidence" value="ECO:0007669"/>
    <property type="project" value="UniProtKB-KW"/>
</dbReference>
<feature type="domain" description="TGS" evidence="15">
    <location>
        <begin position="1"/>
        <end position="61"/>
    </location>
</feature>
<dbReference type="GO" id="GO:0000049">
    <property type="term" value="F:tRNA binding"/>
    <property type="evidence" value="ECO:0007669"/>
    <property type="project" value="UniProtKB-KW"/>
</dbReference>
<dbReference type="Gene3D" id="3.10.20.30">
    <property type="match status" value="1"/>
</dbReference>
<evidence type="ECO:0000256" key="3">
    <source>
        <dbReference type="ARBA" id="ARBA00022555"/>
    </source>
</evidence>